<evidence type="ECO:0000313" key="1">
    <source>
        <dbReference type="EMBL" id="KAA8520317.1"/>
    </source>
</evidence>
<dbReference type="Pfam" id="PF14299">
    <property type="entry name" value="PP2"/>
    <property type="match status" value="1"/>
</dbReference>
<dbReference type="InterPro" id="IPR052147">
    <property type="entry name" value="PP2-like/Lectin"/>
</dbReference>
<dbReference type="OrthoDB" id="5984008at2759"/>
<accession>A0A5J4ZT36</accession>
<dbReference type="AlphaFoldDB" id="A0A5J4ZT36"/>
<evidence type="ECO:0000313" key="2">
    <source>
        <dbReference type="Proteomes" id="UP000325577"/>
    </source>
</evidence>
<gene>
    <name evidence="1" type="ORF">F0562_014573</name>
</gene>
<dbReference type="GO" id="GO:0030246">
    <property type="term" value="F:carbohydrate binding"/>
    <property type="evidence" value="ECO:0007669"/>
    <property type="project" value="InterPro"/>
</dbReference>
<dbReference type="InterPro" id="IPR025886">
    <property type="entry name" value="PP2-like"/>
</dbReference>
<name>A0A5J4ZT36_9ASTE</name>
<keyword evidence="2" id="KW-1185">Reference proteome</keyword>
<sequence>MCVCVCVCEFVFGSHSLQLQLNHTMKNKKADLKNNNKSEVFLEQKRKKKWVDGNSGYDCFMLYPRSLFITWGWREYWNWKCFKETSDENIEVVKLSSVCWLDVRGKFQILDLSPGIVYEIVYVVKLTNGASGWELPITLGLSLPDGTVKERQVSLFEKPRGKWIELNVANFQSQDGETREVCFDLYEHGGHWKSGLIIKGAILRPKT</sequence>
<dbReference type="PANTHER" id="PTHR48478:SF1">
    <property type="entry name" value="LECTIN-LIKE"/>
    <property type="match status" value="1"/>
</dbReference>
<dbReference type="EMBL" id="CM018049">
    <property type="protein sequence ID" value="KAA8520317.1"/>
    <property type="molecule type" value="Genomic_DNA"/>
</dbReference>
<dbReference type="PANTHER" id="PTHR48478">
    <property type="entry name" value="LECTIN-LIKE"/>
    <property type="match status" value="1"/>
</dbReference>
<dbReference type="Proteomes" id="UP000325577">
    <property type="component" value="Linkage Group LG6"/>
</dbReference>
<reference evidence="1 2" key="1">
    <citation type="submission" date="2019-09" db="EMBL/GenBank/DDBJ databases">
        <title>A chromosome-level genome assembly of the Chinese tupelo Nyssa sinensis.</title>
        <authorList>
            <person name="Yang X."/>
            <person name="Kang M."/>
            <person name="Yang Y."/>
            <person name="Xiong H."/>
            <person name="Wang M."/>
            <person name="Zhang Z."/>
            <person name="Wang Z."/>
            <person name="Wu H."/>
            <person name="Ma T."/>
            <person name="Liu J."/>
            <person name="Xi Z."/>
        </authorList>
    </citation>
    <scope>NUCLEOTIDE SEQUENCE [LARGE SCALE GENOMIC DNA]</scope>
    <source>
        <strain evidence="1">J267</strain>
        <tissue evidence="1">Leaf</tissue>
    </source>
</reference>
<protein>
    <submittedName>
        <fullName evidence="1">Uncharacterized protein</fullName>
    </submittedName>
</protein>
<organism evidence="1 2">
    <name type="scientific">Nyssa sinensis</name>
    <dbReference type="NCBI Taxonomy" id="561372"/>
    <lineage>
        <taxon>Eukaryota</taxon>
        <taxon>Viridiplantae</taxon>
        <taxon>Streptophyta</taxon>
        <taxon>Embryophyta</taxon>
        <taxon>Tracheophyta</taxon>
        <taxon>Spermatophyta</taxon>
        <taxon>Magnoliopsida</taxon>
        <taxon>eudicotyledons</taxon>
        <taxon>Gunneridae</taxon>
        <taxon>Pentapetalae</taxon>
        <taxon>asterids</taxon>
        <taxon>Cornales</taxon>
        <taxon>Nyssaceae</taxon>
        <taxon>Nyssa</taxon>
    </lineage>
</organism>
<proteinExistence type="predicted"/>